<evidence type="ECO:0000313" key="1">
    <source>
        <dbReference type="EMBL" id="ETA67554.1"/>
    </source>
</evidence>
<dbReference type="OrthoDB" id="205128at2157"/>
<evidence type="ECO:0000313" key="2">
    <source>
        <dbReference type="Proteomes" id="UP000019483"/>
    </source>
</evidence>
<name>W9DNE9_METTI</name>
<comment type="caution">
    <text evidence="1">The sequence shown here is derived from an EMBL/GenBank/DDBJ whole genome shotgun (WGS) entry which is preliminary data.</text>
</comment>
<dbReference type="Proteomes" id="UP000019483">
    <property type="component" value="Unassembled WGS sequence"/>
</dbReference>
<dbReference type="EMBL" id="AZAJ01000001">
    <property type="protein sequence ID" value="ETA67554.1"/>
    <property type="molecule type" value="Genomic_DNA"/>
</dbReference>
<dbReference type="RefSeq" id="WP_023844690.1">
    <property type="nucleotide sequence ID" value="NZ_AZAJ01000001.1"/>
</dbReference>
<gene>
    <name evidence="1" type="ORF">MettiDRAFT_0981</name>
</gene>
<protein>
    <submittedName>
        <fullName evidence="1">Uncharacterized protein</fullName>
    </submittedName>
</protein>
<sequence>MGIIDEILAITEKVLEAGKDFFIPTMIEYNLRTYSKDFPANDVFSSSEVHTKCLNFLERKLESEEGLSFQDFKEDVQSVKSLDLVGGEIRRIEISGKTRFNLKGKDMYIDCSSTGLYAYPNYEEVLSPQQVVDSLPSSNPFEITISHDGLKNKNQHVESSDPAFYKILFWTWTNIWFEGTEIGLTNRNRLRNFLRKMYENFDVVFTSHIADRYSEEQLNDIVFGEG</sequence>
<dbReference type="AlphaFoldDB" id="W9DNE9"/>
<accession>W9DNE9</accession>
<keyword evidence="2" id="KW-1185">Reference proteome</keyword>
<proteinExistence type="predicted"/>
<organism evidence="1 2">
    <name type="scientific">Methanolobus tindarius DSM 2278</name>
    <dbReference type="NCBI Taxonomy" id="1090322"/>
    <lineage>
        <taxon>Archaea</taxon>
        <taxon>Methanobacteriati</taxon>
        <taxon>Methanobacteriota</taxon>
        <taxon>Stenosarchaea group</taxon>
        <taxon>Methanomicrobia</taxon>
        <taxon>Methanosarcinales</taxon>
        <taxon>Methanosarcinaceae</taxon>
        <taxon>Methanolobus</taxon>
    </lineage>
</organism>
<reference evidence="1 2" key="1">
    <citation type="submission" date="2013-08" db="EMBL/GenBank/DDBJ databases">
        <authorList>
            <consortium name="DOE Joint Genome Institute"/>
            <person name="Eisen J."/>
            <person name="Huntemann M."/>
            <person name="Han J."/>
            <person name="Chen A."/>
            <person name="Kyrpides N."/>
            <person name="Mavromatis K."/>
            <person name="Markowitz V."/>
            <person name="Palaniappan K."/>
            <person name="Ivanova N."/>
            <person name="Schaumberg A."/>
            <person name="Pati A."/>
            <person name="Liolios K."/>
            <person name="Nordberg H.P."/>
            <person name="Cantor M.N."/>
            <person name="Hua S.X."/>
            <person name="Woyke T."/>
        </authorList>
    </citation>
    <scope>NUCLEOTIDE SEQUENCE [LARGE SCALE GENOMIC DNA]</scope>
    <source>
        <strain evidence="1 2">DSM 2278</strain>
    </source>
</reference>
<dbReference type="STRING" id="1090322.MettiDRAFT_0981"/>